<dbReference type="EMBL" id="JAKOAV010000001">
    <property type="protein sequence ID" value="MDF9406907.1"/>
    <property type="molecule type" value="Genomic_DNA"/>
</dbReference>
<dbReference type="NCBIfam" id="TIGR01439">
    <property type="entry name" value="lp_hng_hel_AbrB"/>
    <property type="match status" value="1"/>
</dbReference>
<evidence type="ECO:0000256" key="1">
    <source>
        <dbReference type="PROSITE-ProRule" id="PRU01076"/>
    </source>
</evidence>
<dbReference type="InterPro" id="IPR007159">
    <property type="entry name" value="SpoVT-AbrB_dom"/>
</dbReference>
<accession>A0A9X4GXM3</accession>
<reference evidence="3" key="1">
    <citation type="submission" date="2022-02" db="EMBL/GenBank/DDBJ databases">
        <authorList>
            <person name="Leng L."/>
        </authorList>
    </citation>
    <scope>NUCLEOTIDE SEQUENCE</scope>
    <source>
        <strain evidence="3">JI</strain>
    </source>
</reference>
<keyword evidence="1 3" id="KW-0238">DNA-binding</keyword>
<dbReference type="PANTHER" id="PTHR36432:SF1">
    <property type="entry name" value="STAGE V SPORULATION PROTEIN T"/>
    <property type="match status" value="1"/>
</dbReference>
<feature type="domain" description="SpoVT-AbrB" evidence="2">
    <location>
        <begin position="5"/>
        <end position="50"/>
    </location>
</feature>
<dbReference type="GO" id="GO:0003677">
    <property type="term" value="F:DNA binding"/>
    <property type="evidence" value="ECO:0007669"/>
    <property type="project" value="UniProtKB-UniRule"/>
</dbReference>
<dbReference type="PROSITE" id="PS51740">
    <property type="entry name" value="SPOVT_ABRB"/>
    <property type="match status" value="1"/>
</dbReference>
<dbReference type="Gene3D" id="2.10.260.10">
    <property type="match status" value="1"/>
</dbReference>
<keyword evidence="4" id="KW-1185">Reference proteome</keyword>
<name>A0A9X4GXM3_9FIRM</name>
<dbReference type="SUPFAM" id="SSF89447">
    <property type="entry name" value="AbrB/MazE/MraZ-like"/>
    <property type="match status" value="1"/>
</dbReference>
<dbReference type="InterPro" id="IPR052731">
    <property type="entry name" value="B_subtilis_Trans_State_Reg"/>
</dbReference>
<comment type="caution">
    <text evidence="3">The sequence shown here is derived from an EMBL/GenBank/DDBJ whole genome shotgun (WGS) entry which is preliminary data.</text>
</comment>
<dbReference type="Pfam" id="PF04014">
    <property type="entry name" value="MazE_antitoxin"/>
    <property type="match status" value="1"/>
</dbReference>
<evidence type="ECO:0000313" key="4">
    <source>
        <dbReference type="Proteomes" id="UP001154312"/>
    </source>
</evidence>
<dbReference type="SMART" id="SM00966">
    <property type="entry name" value="SpoVT_AbrB"/>
    <property type="match status" value="1"/>
</dbReference>
<dbReference type="AlphaFoldDB" id="A0A9X4GXM3"/>
<evidence type="ECO:0000313" key="3">
    <source>
        <dbReference type="EMBL" id="MDF9406907.1"/>
    </source>
</evidence>
<dbReference type="InterPro" id="IPR037914">
    <property type="entry name" value="SpoVT-AbrB_sf"/>
</dbReference>
<proteinExistence type="predicted"/>
<organism evidence="3 4">
    <name type="scientific">Pelotomaculum isophthalicicum JI</name>
    <dbReference type="NCBI Taxonomy" id="947010"/>
    <lineage>
        <taxon>Bacteria</taxon>
        <taxon>Bacillati</taxon>
        <taxon>Bacillota</taxon>
        <taxon>Clostridia</taxon>
        <taxon>Eubacteriales</taxon>
        <taxon>Desulfotomaculaceae</taxon>
        <taxon>Pelotomaculum</taxon>
    </lineage>
</organism>
<dbReference type="Proteomes" id="UP001154312">
    <property type="component" value="Unassembled WGS sequence"/>
</dbReference>
<protein>
    <submittedName>
        <fullName evidence="3">AbrB/MazE/SpoVT family DNA-binding domain-containing protein</fullName>
    </submittedName>
</protein>
<dbReference type="RefSeq" id="WP_277442049.1">
    <property type="nucleotide sequence ID" value="NZ_JAKOAV010000001.1"/>
</dbReference>
<sequence length="84" mass="9624">MKATGLVRKIDDLGRVVIPAEIRRIMGIDEKNPIEIYTEFDKIILRKYEPTCTFCGTTIDVQSYQGKIVCRKCVQEVFDNVKAV</sequence>
<evidence type="ECO:0000259" key="2">
    <source>
        <dbReference type="PROSITE" id="PS51740"/>
    </source>
</evidence>
<gene>
    <name evidence="3" type="ORF">L7E55_00790</name>
</gene>
<dbReference type="PANTHER" id="PTHR36432">
    <property type="match status" value="1"/>
</dbReference>